<evidence type="ECO:0000256" key="1">
    <source>
        <dbReference type="SAM" id="MobiDB-lite"/>
    </source>
</evidence>
<feature type="compositionally biased region" description="Basic and acidic residues" evidence="1">
    <location>
        <begin position="18"/>
        <end position="29"/>
    </location>
</feature>
<name>M7C0R2_CHEMY</name>
<dbReference type="EMBL" id="KB534576">
    <property type="protein sequence ID" value="EMP33957.1"/>
    <property type="molecule type" value="Genomic_DNA"/>
</dbReference>
<accession>M7C0R2</accession>
<evidence type="ECO:0000313" key="2">
    <source>
        <dbReference type="EMBL" id="EMP33957.1"/>
    </source>
</evidence>
<dbReference type="Proteomes" id="UP000031443">
    <property type="component" value="Unassembled WGS sequence"/>
</dbReference>
<dbReference type="GO" id="GO:0045892">
    <property type="term" value="P:negative regulation of DNA-templated transcription"/>
    <property type="evidence" value="ECO:0007669"/>
    <property type="project" value="InterPro"/>
</dbReference>
<feature type="compositionally biased region" description="Basic and acidic residues" evidence="1">
    <location>
        <begin position="39"/>
        <end position="48"/>
    </location>
</feature>
<feature type="compositionally biased region" description="Basic and acidic residues" evidence="1">
    <location>
        <begin position="430"/>
        <end position="440"/>
    </location>
</feature>
<dbReference type="PANTHER" id="PTHR15836">
    <property type="entry name" value="PERIPHILIN 1"/>
    <property type="match status" value="1"/>
</dbReference>
<keyword evidence="3" id="KW-1185">Reference proteome</keyword>
<dbReference type="AlphaFoldDB" id="M7C0R2"/>
<feature type="region of interest" description="Disordered" evidence="1">
    <location>
        <begin position="163"/>
        <end position="183"/>
    </location>
</feature>
<proteinExistence type="predicted"/>
<dbReference type="GO" id="GO:0097355">
    <property type="term" value="P:protein localization to heterochromatin"/>
    <property type="evidence" value="ECO:0007669"/>
    <property type="project" value="TreeGrafter"/>
</dbReference>
<organism evidence="2 3">
    <name type="scientific">Chelonia mydas</name>
    <name type="common">Green sea-turtle</name>
    <name type="synonym">Chelonia agassizi</name>
    <dbReference type="NCBI Taxonomy" id="8469"/>
    <lineage>
        <taxon>Eukaryota</taxon>
        <taxon>Metazoa</taxon>
        <taxon>Chordata</taxon>
        <taxon>Craniata</taxon>
        <taxon>Vertebrata</taxon>
        <taxon>Euteleostomi</taxon>
        <taxon>Archelosauria</taxon>
        <taxon>Testudinata</taxon>
        <taxon>Testudines</taxon>
        <taxon>Cryptodira</taxon>
        <taxon>Durocryptodira</taxon>
        <taxon>Americhelydia</taxon>
        <taxon>Chelonioidea</taxon>
        <taxon>Cheloniidae</taxon>
        <taxon>Chelonia</taxon>
    </lineage>
</organism>
<feature type="region of interest" description="Disordered" evidence="1">
    <location>
        <begin position="18"/>
        <end position="48"/>
    </location>
</feature>
<dbReference type="InterPro" id="IPR028851">
    <property type="entry name" value="Pphln1"/>
</dbReference>
<sequence>MWSEGRYEYERLPRERLPPRIHSDDDYHRVVNVAPKKPPLLDRPAEGSYSRYDDYSHVDYRDYEEGRSFAHERRSGPPHRGSDGDTVDILRPLIPVWDPLLTPGSHRSASGIAVSSTMEDFVVTRILLLPLVPLTLLVDPDSGNNLSTNLQDITPIEVIEAGEEEEVPPPVQASSSSSPDEAILGLSSSLPQDGFRAHQELLKRIAANLGFHTEEFKESSHSLIDVLAAATPSKVALPINEAVMGPVRALWETLSSLPSSSKRVLDKSSRLSEKELAEAASKWAAEKSEKADESNLPDITEYDAGSSAPLYVERTEETETNITDSTELYEDNQLLGRSKAIATKTKEIEQACAMCRKPMPVRDPYDSCLHCLGEEHQTERCKICKAFKPRTKKERDFRLKQLLMEAALQPSGPEHRTSAPASSVHSAPELSRDPAPDKHQKLSALGRPLYRRWHRWLQHRESHRGQA</sequence>
<dbReference type="GO" id="GO:0045814">
    <property type="term" value="P:negative regulation of gene expression, epigenetic"/>
    <property type="evidence" value="ECO:0007669"/>
    <property type="project" value="TreeGrafter"/>
</dbReference>
<gene>
    <name evidence="2" type="ORF">UY3_08891</name>
</gene>
<dbReference type="PANTHER" id="PTHR15836:SF4">
    <property type="entry name" value="PERIPHILIN-1"/>
    <property type="match status" value="1"/>
</dbReference>
<dbReference type="GO" id="GO:0005654">
    <property type="term" value="C:nucleoplasm"/>
    <property type="evidence" value="ECO:0007669"/>
    <property type="project" value="TreeGrafter"/>
</dbReference>
<dbReference type="STRING" id="8469.M7C0R2"/>
<feature type="compositionally biased region" description="Low complexity" evidence="1">
    <location>
        <begin position="172"/>
        <end position="183"/>
    </location>
</feature>
<dbReference type="eggNOG" id="ENOG502QW3I">
    <property type="taxonomic scope" value="Eukaryota"/>
</dbReference>
<protein>
    <submittedName>
        <fullName evidence="2">Periphilin-1</fullName>
    </submittedName>
</protein>
<reference evidence="3" key="1">
    <citation type="journal article" date="2013" name="Nat. Genet.">
        <title>The draft genomes of soft-shell turtle and green sea turtle yield insights into the development and evolution of the turtle-specific body plan.</title>
        <authorList>
            <person name="Wang Z."/>
            <person name="Pascual-Anaya J."/>
            <person name="Zadissa A."/>
            <person name="Li W."/>
            <person name="Niimura Y."/>
            <person name="Huang Z."/>
            <person name="Li C."/>
            <person name="White S."/>
            <person name="Xiong Z."/>
            <person name="Fang D."/>
            <person name="Wang B."/>
            <person name="Ming Y."/>
            <person name="Chen Y."/>
            <person name="Zheng Y."/>
            <person name="Kuraku S."/>
            <person name="Pignatelli M."/>
            <person name="Herrero J."/>
            <person name="Beal K."/>
            <person name="Nozawa M."/>
            <person name="Li Q."/>
            <person name="Wang J."/>
            <person name="Zhang H."/>
            <person name="Yu L."/>
            <person name="Shigenobu S."/>
            <person name="Wang J."/>
            <person name="Liu J."/>
            <person name="Flicek P."/>
            <person name="Searle S."/>
            <person name="Wang J."/>
            <person name="Kuratani S."/>
            <person name="Yin Y."/>
            <person name="Aken B."/>
            <person name="Zhang G."/>
            <person name="Irie N."/>
        </authorList>
    </citation>
    <scope>NUCLEOTIDE SEQUENCE [LARGE SCALE GENOMIC DNA]</scope>
</reference>
<feature type="region of interest" description="Disordered" evidence="1">
    <location>
        <begin position="407"/>
        <end position="444"/>
    </location>
</feature>
<evidence type="ECO:0000313" key="3">
    <source>
        <dbReference type="Proteomes" id="UP000031443"/>
    </source>
</evidence>